<dbReference type="AlphaFoldDB" id="A0A5E5AT32"/>
<dbReference type="RefSeq" id="WP_150808089.1">
    <property type="nucleotide sequence ID" value="NZ_CABPSR010000001.1"/>
</dbReference>
<protein>
    <recommendedName>
        <fullName evidence="3">6-phosphogluconolactonase</fullName>
    </recommendedName>
</protein>
<evidence type="ECO:0000313" key="1">
    <source>
        <dbReference type="EMBL" id="VVE75745.1"/>
    </source>
</evidence>
<dbReference type="InterPro" id="IPR019405">
    <property type="entry name" value="Lactonase_7-beta_prop"/>
</dbReference>
<gene>
    <name evidence="1" type="ORF">PSP31121_00589</name>
</gene>
<dbReference type="Pfam" id="PF10282">
    <property type="entry name" value="Lactonase"/>
    <property type="match status" value="1"/>
</dbReference>
<reference evidence="1 2" key="1">
    <citation type="submission" date="2019-08" db="EMBL/GenBank/DDBJ databases">
        <authorList>
            <person name="Peeters C."/>
        </authorList>
    </citation>
    <scope>NUCLEOTIDE SEQUENCE [LARGE SCALE GENOMIC DNA]</scope>
    <source>
        <strain evidence="1 2">LMG 31121</strain>
    </source>
</reference>
<dbReference type="InterPro" id="IPR011044">
    <property type="entry name" value="Quino_amine_DH_bsu"/>
</dbReference>
<dbReference type="InterPro" id="IPR015943">
    <property type="entry name" value="WD40/YVTN_repeat-like_dom_sf"/>
</dbReference>
<dbReference type="Proteomes" id="UP000335538">
    <property type="component" value="Unassembled WGS sequence"/>
</dbReference>
<dbReference type="SUPFAM" id="SSF50969">
    <property type="entry name" value="YVTN repeat-like/Quinoprotein amine dehydrogenase"/>
    <property type="match status" value="1"/>
</dbReference>
<sequence>MGLYSYVLGGNHVLAYDVLSDGSLIALGDPAPLSFPTNNVMCASGDTIFAISVDEKASPAVYLDIFQADRVSGRLLPRVQRQPLGVTRSDGQTMAVVAPNTEVFYIYYGGEDDTGSSRFPAIHAYMYAPRFKTVSRIGQLLLDELPSLEQLQSDGSGQLIYASLGSREYGLASFAVDVNGMLRNVDKTRPGKIDYALGVDPSRNFVYSASVINPKMTGYRVDKGKFSLLEGVAEHLAGQVPAITITADGKYLFVCTTVSPFTNIGQNTVVSHAIDPETGVLTPLNEQQDAYMSLSMATTPDGKYLYAASFDDKDIYRYELNEGRLSRGTLAARANVEIQNFVLVSEP</sequence>
<evidence type="ECO:0000313" key="2">
    <source>
        <dbReference type="Proteomes" id="UP000335538"/>
    </source>
</evidence>
<accession>A0A5E5AT32</accession>
<dbReference type="EMBL" id="CABPSR010000001">
    <property type="protein sequence ID" value="VVE75745.1"/>
    <property type="molecule type" value="Genomic_DNA"/>
</dbReference>
<evidence type="ECO:0008006" key="3">
    <source>
        <dbReference type="Google" id="ProtNLM"/>
    </source>
</evidence>
<name>A0A5E5AT32_9BURK</name>
<proteinExistence type="predicted"/>
<dbReference type="Gene3D" id="2.130.10.10">
    <property type="entry name" value="YVTN repeat-like/Quinoprotein amine dehydrogenase"/>
    <property type="match status" value="1"/>
</dbReference>
<organism evidence="1 2">
    <name type="scientific">Pandoraea sputorum</name>
    <dbReference type="NCBI Taxonomy" id="93222"/>
    <lineage>
        <taxon>Bacteria</taxon>
        <taxon>Pseudomonadati</taxon>
        <taxon>Pseudomonadota</taxon>
        <taxon>Betaproteobacteria</taxon>
        <taxon>Burkholderiales</taxon>
        <taxon>Burkholderiaceae</taxon>
        <taxon>Pandoraea</taxon>
    </lineage>
</organism>